<proteinExistence type="predicted"/>
<dbReference type="InterPro" id="IPR001810">
    <property type="entry name" value="F-box_dom"/>
</dbReference>
<keyword evidence="3" id="KW-1185">Reference proteome</keyword>
<feature type="domain" description="F-box" evidence="1">
    <location>
        <begin position="1"/>
        <end position="59"/>
    </location>
</feature>
<evidence type="ECO:0000313" key="2">
    <source>
        <dbReference type="EMBL" id="KAF7290340.1"/>
    </source>
</evidence>
<dbReference type="Gene3D" id="1.20.1280.50">
    <property type="match status" value="1"/>
</dbReference>
<evidence type="ECO:0000313" key="3">
    <source>
        <dbReference type="Proteomes" id="UP000613580"/>
    </source>
</evidence>
<dbReference type="Pfam" id="PF12937">
    <property type="entry name" value="F-box-like"/>
    <property type="match status" value="1"/>
</dbReference>
<reference evidence="2" key="1">
    <citation type="submission" date="2020-05" db="EMBL/GenBank/DDBJ databases">
        <title>Mycena genomes resolve the evolution of fungal bioluminescence.</title>
        <authorList>
            <person name="Tsai I.J."/>
        </authorList>
    </citation>
    <scope>NUCLEOTIDE SEQUENCE</scope>
    <source>
        <strain evidence="2">110903Hualien_Pintung</strain>
    </source>
</reference>
<dbReference type="OrthoDB" id="3270987at2759"/>
<accession>A0A8H6S170</accession>
<dbReference type="Proteomes" id="UP000613580">
    <property type="component" value="Unassembled WGS sequence"/>
</dbReference>
<dbReference type="AlphaFoldDB" id="A0A8H6S170"/>
<evidence type="ECO:0000259" key="1">
    <source>
        <dbReference type="Pfam" id="PF12937"/>
    </source>
</evidence>
<organism evidence="2 3">
    <name type="scientific">Mycena chlorophos</name>
    <name type="common">Agaric fungus</name>
    <name type="synonym">Agaricus chlorophos</name>
    <dbReference type="NCBI Taxonomy" id="658473"/>
    <lineage>
        <taxon>Eukaryota</taxon>
        <taxon>Fungi</taxon>
        <taxon>Dikarya</taxon>
        <taxon>Basidiomycota</taxon>
        <taxon>Agaricomycotina</taxon>
        <taxon>Agaricomycetes</taxon>
        <taxon>Agaricomycetidae</taxon>
        <taxon>Agaricales</taxon>
        <taxon>Marasmiineae</taxon>
        <taxon>Mycenaceae</taxon>
        <taxon>Mycena</taxon>
    </lineage>
</organism>
<comment type="caution">
    <text evidence="2">The sequence shown here is derived from an EMBL/GenBank/DDBJ whole genome shotgun (WGS) entry which is preliminary data.</text>
</comment>
<gene>
    <name evidence="2" type="ORF">HMN09_01292000</name>
</gene>
<dbReference type="EMBL" id="JACAZE010000026">
    <property type="protein sequence ID" value="KAF7290340.1"/>
    <property type="molecule type" value="Genomic_DNA"/>
</dbReference>
<sequence>MDRLPPELCSEVFERVNWRLPTNYKYTSLSPRNSPLVLCQVCRHWRHVAVSTPALWCRFQIFLQAREFPRPGSEPHLDLFRLWLRRSAQTPLTFSFTTITPLHPNPRVFTFLSALVEHCARWQTVEFLVPNVCFPHIRGPMPLLTHATITPNRMPNDNEHFRLFDDAPALTNLLLGDWFMPETIHLPWTQITHIEARCMYDYEFVLLLQFAENLVRFDAALIDSGGTPPEGSVIAPCLRDLRLSTHADAFTGWVVNVFTPNLTLPALETFVLVYPAGWLDTEVHCLREVFERSQCPLKDLRLTGSDLLDEWFKSLAIH</sequence>
<name>A0A8H6S170_MYCCL</name>
<protein>
    <submittedName>
        <fullName evidence="2">F-box domain-containing protein</fullName>
    </submittedName>
</protein>